<dbReference type="PANTHER" id="PTHR15326:SF7">
    <property type="entry name" value="SPERMATOGENESIS-ASSOCIATED PROTEIN 2-LIKE PROTEIN"/>
    <property type="match status" value="1"/>
</dbReference>
<dbReference type="AlphaFoldDB" id="A0A7K9FUM9"/>
<feature type="non-terminal residue" evidence="4">
    <location>
        <position position="1"/>
    </location>
</feature>
<evidence type="ECO:0000256" key="2">
    <source>
        <dbReference type="SAM" id="MobiDB-lite"/>
    </source>
</evidence>
<dbReference type="GO" id="GO:0005737">
    <property type="term" value="C:cytoplasm"/>
    <property type="evidence" value="ECO:0007669"/>
    <property type="project" value="TreeGrafter"/>
</dbReference>
<accession>A0A7K9FUM9</accession>
<dbReference type="Proteomes" id="UP000532908">
    <property type="component" value="Unassembled WGS sequence"/>
</dbReference>
<reference evidence="4 5" key="1">
    <citation type="submission" date="2019-09" db="EMBL/GenBank/DDBJ databases">
        <title>Bird 10,000 Genomes (B10K) Project - Family phase.</title>
        <authorList>
            <person name="Zhang G."/>
        </authorList>
    </citation>
    <scope>NUCLEOTIDE SEQUENCE [LARGE SCALE GENOMIC DNA]</scope>
    <source>
        <strain evidence="4">B10K-DU-001-20</strain>
        <tissue evidence="4">Muscle</tissue>
    </source>
</reference>
<gene>
    <name evidence="4" type="primary">Spata2l</name>
    <name evidence="4" type="ORF">STEPAR_R00889</name>
</gene>
<dbReference type="EMBL" id="VWZL01005118">
    <property type="protein sequence ID" value="NXG92301.1"/>
    <property type="molecule type" value="Genomic_DNA"/>
</dbReference>
<evidence type="ECO:0000259" key="3">
    <source>
        <dbReference type="Pfam" id="PF21388"/>
    </source>
</evidence>
<dbReference type="Pfam" id="PF21388">
    <property type="entry name" value="SPATA2_PUB-like"/>
    <property type="match status" value="1"/>
</dbReference>
<dbReference type="Gene3D" id="1.20.58.2190">
    <property type="match status" value="1"/>
</dbReference>
<proteinExistence type="inferred from homology"/>
<evidence type="ECO:0000313" key="4">
    <source>
        <dbReference type="EMBL" id="NXG92301.1"/>
    </source>
</evidence>
<feature type="domain" description="Spermatogenesis-associated protein 2 PUB-like" evidence="3">
    <location>
        <begin position="64"/>
        <end position="181"/>
    </location>
</feature>
<dbReference type="InterPro" id="IPR048839">
    <property type="entry name" value="SPATA2_PUB-like"/>
</dbReference>
<sequence length="391" mass="43156">REEYRRCLEREFRRGRAGACSDPSFGERLRQRLGPEPALLGALQEDGPALLARGLRGRPDPGPALQGLAGAFRLLELAAINLYLFPWRREFGTVQTFSGTYVHSLRPALPEADLLRSFGRLGYEQRNPNCLAISRLPPGPKLVAAACGFFACRLECEILAEVVHRLWPHRLHPEELLEARQLAGDVEACVEMLQQREVATDCGDGADLYQEMLVSPEDTGGEDAATMALWRDTGSPWGARDVPRMGWDCCGDGGCGQEMIPSMGNPKPDTSSSSRLFLEQDLGRASSPLSALAMGSRSPQMSWEPQDLPSTAPQEAPELPCYQLHSCLRRGVLPSYCCTTCQQLHAGTCAAGQACRSHHRGQELRSERQQRLWLQRTEVDMLLADSSSPWS</sequence>
<protein>
    <submittedName>
        <fullName evidence="4">SPA2L protein</fullName>
    </submittedName>
</protein>
<feature type="compositionally biased region" description="Polar residues" evidence="2">
    <location>
        <begin position="297"/>
        <end position="311"/>
    </location>
</feature>
<evidence type="ECO:0000313" key="5">
    <source>
        <dbReference type="Proteomes" id="UP000532908"/>
    </source>
</evidence>
<organism evidence="4 5">
    <name type="scientific">Stercorarius parasiticus</name>
    <name type="common">Parasitic jaeger</name>
    <name type="synonym">Arctic skua</name>
    <dbReference type="NCBI Taxonomy" id="54059"/>
    <lineage>
        <taxon>Eukaryota</taxon>
        <taxon>Metazoa</taxon>
        <taxon>Chordata</taxon>
        <taxon>Craniata</taxon>
        <taxon>Vertebrata</taxon>
        <taxon>Euteleostomi</taxon>
        <taxon>Archelosauria</taxon>
        <taxon>Archosauria</taxon>
        <taxon>Dinosauria</taxon>
        <taxon>Saurischia</taxon>
        <taxon>Theropoda</taxon>
        <taxon>Coelurosauria</taxon>
        <taxon>Aves</taxon>
        <taxon>Neognathae</taxon>
        <taxon>Neoaves</taxon>
        <taxon>Charadriiformes</taxon>
        <taxon>Stercorariidae</taxon>
        <taxon>Stercorarius</taxon>
    </lineage>
</organism>
<name>A0A7K9FUM9_STEPR</name>
<comment type="similarity">
    <text evidence="1">Belongs to the SPATA2 family.</text>
</comment>
<evidence type="ECO:0000256" key="1">
    <source>
        <dbReference type="ARBA" id="ARBA00038142"/>
    </source>
</evidence>
<dbReference type="PANTHER" id="PTHR15326">
    <property type="entry name" value="SPERMATOGENESIS-ASSOCIATED PROTEIN 2/TAMOZHENNIC"/>
    <property type="match status" value="1"/>
</dbReference>
<keyword evidence="5" id="KW-1185">Reference proteome</keyword>
<feature type="non-terminal residue" evidence="4">
    <location>
        <position position="391"/>
    </location>
</feature>
<comment type="caution">
    <text evidence="4">The sequence shown here is derived from an EMBL/GenBank/DDBJ whole genome shotgun (WGS) entry which is preliminary data.</text>
</comment>
<feature type="region of interest" description="Disordered" evidence="2">
    <location>
        <begin position="289"/>
        <end position="311"/>
    </location>
</feature>